<proteinExistence type="predicted"/>
<dbReference type="HOGENOM" id="CLU_2988086_0_0_0"/>
<dbReference type="KEGG" id="mox:DAMO_3143"/>
<reference evidence="1 2" key="1">
    <citation type="journal article" date="2010" name="Nature">
        <title>Nitrite-driven anaerobic methane oxidation by oxygenic bacteria.</title>
        <authorList>
            <person name="Ettwig K.F."/>
            <person name="Butler M.K."/>
            <person name="Le Paslier D."/>
            <person name="Pelletier E."/>
            <person name="Mangenot S."/>
            <person name="Kuypers M.M.M."/>
            <person name="Schreiber F."/>
            <person name="Dutilh B.E."/>
            <person name="Zedelius J."/>
            <person name="de Beer D."/>
            <person name="Gloerich J."/>
            <person name="Wessels H.J.C.T."/>
            <person name="van Allen T."/>
            <person name="Luesken F."/>
            <person name="Wu M."/>
            <person name="van de Pas-Schoonen K.T."/>
            <person name="Op den Camp H.J.M."/>
            <person name="Janssen-Megens E.M."/>
            <person name="Francoijs K-J."/>
            <person name="Stunnenberg H."/>
            <person name="Weissenbach J."/>
            <person name="Jetten M.S.M."/>
            <person name="Strous M."/>
        </authorList>
    </citation>
    <scope>NUCLEOTIDE SEQUENCE [LARGE SCALE GENOMIC DNA]</scope>
</reference>
<dbReference type="STRING" id="671143.DAMO_3143"/>
<organism evidence="1 2">
    <name type="scientific">Methylomirabilis oxygeniifera</name>
    <dbReference type="NCBI Taxonomy" id="671143"/>
    <lineage>
        <taxon>Bacteria</taxon>
        <taxon>Candidatus Methylomirabilota</taxon>
        <taxon>Candidatus Methylomirabilia</taxon>
        <taxon>Candidatus Methylomirabilales</taxon>
        <taxon>Candidatus Methylomirabilaceae</taxon>
        <taxon>Candidatus Methylomirabilis</taxon>
    </lineage>
</organism>
<evidence type="ECO:0000313" key="1">
    <source>
        <dbReference type="EMBL" id="CBE70216.1"/>
    </source>
</evidence>
<evidence type="ECO:0000313" key="2">
    <source>
        <dbReference type="Proteomes" id="UP000006898"/>
    </source>
</evidence>
<protein>
    <submittedName>
        <fullName evidence="1">Uncharacterized protein</fullName>
    </submittedName>
</protein>
<sequence length="57" mass="6581">MRRRSRKDSATVPYQRSPSAYEASLVSKTNIIVPVEPNDPTLLHRDLFQRSPIMRPT</sequence>
<dbReference type="AlphaFoldDB" id="D5MN74"/>
<dbReference type="Proteomes" id="UP000006898">
    <property type="component" value="Chromosome"/>
</dbReference>
<gene>
    <name evidence="1" type="ORF">DAMO_3143</name>
</gene>
<dbReference type="EMBL" id="FP565575">
    <property type="protein sequence ID" value="CBE70216.1"/>
    <property type="molecule type" value="Genomic_DNA"/>
</dbReference>
<accession>D5MN74</accession>
<name>D5MN74_METO1</name>